<protein>
    <submittedName>
        <fullName evidence="7">Uncharacterized protein</fullName>
    </submittedName>
</protein>
<keyword evidence="4 5" id="KW-0732">Signal</keyword>
<dbReference type="AlphaFoldDB" id="A0A914Q356"/>
<reference evidence="7" key="1">
    <citation type="submission" date="2022-11" db="UniProtKB">
        <authorList>
            <consortium name="WormBaseParasite"/>
        </authorList>
    </citation>
    <scope>IDENTIFICATION</scope>
</reference>
<feature type="signal peptide" evidence="5">
    <location>
        <begin position="1"/>
        <end position="18"/>
    </location>
</feature>
<evidence type="ECO:0000256" key="1">
    <source>
        <dbReference type="ARBA" id="ARBA00004613"/>
    </source>
</evidence>
<dbReference type="WBParaSite" id="PDA_v2.g25700.t1">
    <property type="protein sequence ID" value="PDA_v2.g25700.t1"/>
    <property type="gene ID" value="PDA_v2.g25700"/>
</dbReference>
<evidence type="ECO:0000313" key="7">
    <source>
        <dbReference type="WBParaSite" id="PDA_v2.g25700.t1"/>
    </source>
</evidence>
<evidence type="ECO:0000256" key="5">
    <source>
        <dbReference type="SAM" id="SignalP"/>
    </source>
</evidence>
<keyword evidence="3" id="KW-0964">Secreted</keyword>
<dbReference type="GO" id="GO:0009986">
    <property type="term" value="C:cell surface"/>
    <property type="evidence" value="ECO:0007669"/>
    <property type="project" value="InterPro"/>
</dbReference>
<feature type="chain" id="PRO_5037617958" evidence="5">
    <location>
        <begin position="19"/>
        <end position="141"/>
    </location>
</feature>
<sequence>MKFQVFILLSTLFIIASGIGSTQSSGAKGILKCDSKPDAKVVVKLYDDDRGIDTDDLMGSTKTDSDGHFEVSGHTSEISTIDPKLNIYTDCNDKATPCQRKITIKIPDSYVSKGKNPEKIYDAGVIQLAGKFPGEERDCLH</sequence>
<proteinExistence type="inferred from homology"/>
<name>A0A914Q356_9BILA</name>
<keyword evidence="6" id="KW-1185">Reference proteome</keyword>
<organism evidence="6 7">
    <name type="scientific">Panagrolaimus davidi</name>
    <dbReference type="NCBI Taxonomy" id="227884"/>
    <lineage>
        <taxon>Eukaryota</taxon>
        <taxon>Metazoa</taxon>
        <taxon>Ecdysozoa</taxon>
        <taxon>Nematoda</taxon>
        <taxon>Chromadorea</taxon>
        <taxon>Rhabditida</taxon>
        <taxon>Tylenchina</taxon>
        <taxon>Panagrolaimomorpha</taxon>
        <taxon>Panagrolaimoidea</taxon>
        <taxon>Panagrolaimidae</taxon>
        <taxon>Panagrolaimus</taxon>
    </lineage>
</organism>
<dbReference type="InterPro" id="IPR001534">
    <property type="entry name" value="Transthyretin-like"/>
</dbReference>
<dbReference type="Gene3D" id="2.60.40.3330">
    <property type="match status" value="1"/>
</dbReference>
<comment type="subcellular location">
    <subcellularLocation>
        <location evidence="1">Secreted</location>
    </subcellularLocation>
</comment>
<evidence type="ECO:0000256" key="4">
    <source>
        <dbReference type="ARBA" id="ARBA00022729"/>
    </source>
</evidence>
<dbReference type="GO" id="GO:0005576">
    <property type="term" value="C:extracellular region"/>
    <property type="evidence" value="ECO:0007669"/>
    <property type="project" value="UniProtKB-SubCell"/>
</dbReference>
<comment type="similarity">
    <text evidence="2">Belongs to the nematode transthyretin-like family.</text>
</comment>
<dbReference type="Pfam" id="PF01060">
    <property type="entry name" value="TTR-52"/>
    <property type="match status" value="1"/>
</dbReference>
<evidence type="ECO:0000256" key="3">
    <source>
        <dbReference type="ARBA" id="ARBA00022525"/>
    </source>
</evidence>
<evidence type="ECO:0000313" key="6">
    <source>
        <dbReference type="Proteomes" id="UP000887578"/>
    </source>
</evidence>
<dbReference type="PANTHER" id="PTHR21700">
    <property type="entry name" value="TRANSTHYRETIN-LIKE FAMILY PROTEIN-RELATED"/>
    <property type="match status" value="1"/>
</dbReference>
<dbReference type="InterPro" id="IPR038479">
    <property type="entry name" value="Transthyretin-like_sf"/>
</dbReference>
<evidence type="ECO:0000256" key="2">
    <source>
        <dbReference type="ARBA" id="ARBA00010112"/>
    </source>
</evidence>
<dbReference type="Proteomes" id="UP000887578">
    <property type="component" value="Unplaced"/>
</dbReference>
<dbReference type="PANTHER" id="PTHR21700:SF3">
    <property type="entry name" value="TRANSTHYRETIN-LIKE PROTEIN 5"/>
    <property type="match status" value="1"/>
</dbReference>
<accession>A0A914Q356</accession>